<dbReference type="GO" id="GO:0004564">
    <property type="term" value="F:beta-fructofuranosidase activity"/>
    <property type="evidence" value="ECO:0007669"/>
    <property type="project" value="UniProtKB-EC"/>
</dbReference>
<comment type="similarity">
    <text evidence="1">Belongs to the glycosyl hydrolase 32 family.</text>
</comment>
<keyword evidence="3" id="KW-0378">Hydrolase</keyword>
<dbReference type="Pfam" id="PF00251">
    <property type="entry name" value="Glyco_hydro_32N"/>
    <property type="match status" value="1"/>
</dbReference>
<dbReference type="InterPro" id="IPR023296">
    <property type="entry name" value="Glyco_hydro_beta-prop_sf"/>
</dbReference>
<dbReference type="InterPro" id="IPR001362">
    <property type="entry name" value="Glyco_hydro_32"/>
</dbReference>
<dbReference type="SUPFAM" id="SSF75005">
    <property type="entry name" value="Arabinanase/levansucrase/invertase"/>
    <property type="match status" value="1"/>
</dbReference>
<name>A0A3Q9UQI9_9MICO</name>
<dbReference type="KEGG" id="rfs:C1I64_06670"/>
<dbReference type="PANTHER" id="PTHR43101:SF1">
    <property type="entry name" value="BETA-FRUCTOSIDASE"/>
    <property type="match status" value="1"/>
</dbReference>
<evidence type="ECO:0000256" key="2">
    <source>
        <dbReference type="ARBA" id="ARBA00012758"/>
    </source>
</evidence>
<feature type="domain" description="Glycosyl hydrolase family 32 N-terminal" evidence="5">
    <location>
        <begin position="23"/>
        <end position="283"/>
    </location>
</feature>
<dbReference type="CDD" id="cd08995">
    <property type="entry name" value="GH32_EcAec43-like"/>
    <property type="match status" value="1"/>
</dbReference>
<dbReference type="EMBL" id="CP028137">
    <property type="protein sequence ID" value="AZZ51760.1"/>
    <property type="molecule type" value="Genomic_DNA"/>
</dbReference>
<reference evidence="6 7" key="1">
    <citation type="submission" date="2018-03" db="EMBL/GenBank/DDBJ databases">
        <title>Bacteriophage NCPPB3778 and a type I-E CRISPR drive the evolution of the US Biological Select Agent, Rathayibacter toxicus.</title>
        <authorList>
            <person name="Davis E.W.II."/>
            <person name="Tabima J.F."/>
            <person name="Weisberg A.J."/>
            <person name="Dantas Lopes L."/>
            <person name="Wiseman M.S."/>
            <person name="Wiseman M.S."/>
            <person name="Pupko T."/>
            <person name="Belcher M.S."/>
            <person name="Sechler A.J."/>
            <person name="Tancos M.A."/>
            <person name="Schroeder B.K."/>
            <person name="Murray T.D."/>
            <person name="Luster D.G."/>
            <person name="Schneider W.L."/>
            <person name="Rogers E."/>
            <person name="Andreote F.D."/>
            <person name="Grunwald N.J."/>
            <person name="Putnam M.L."/>
            <person name="Chang J.H."/>
        </authorList>
    </citation>
    <scope>NUCLEOTIDE SEQUENCE [LARGE SCALE GENOMIC DNA]</scope>
    <source>
        <strain evidence="6 7">DSM 15932</strain>
    </source>
</reference>
<dbReference type="SMART" id="SM00640">
    <property type="entry name" value="Glyco_32"/>
    <property type="match status" value="1"/>
</dbReference>
<evidence type="ECO:0000313" key="7">
    <source>
        <dbReference type="Proteomes" id="UP000285317"/>
    </source>
</evidence>
<proteinExistence type="inferred from homology"/>
<evidence type="ECO:0000256" key="3">
    <source>
        <dbReference type="ARBA" id="ARBA00022801"/>
    </source>
</evidence>
<dbReference type="InterPro" id="IPR013148">
    <property type="entry name" value="Glyco_hydro_32_N"/>
</dbReference>
<evidence type="ECO:0000259" key="5">
    <source>
        <dbReference type="Pfam" id="PF00251"/>
    </source>
</evidence>
<sequence>MKGTPVTLFYKPERARLGDTIPYFADGVFHVFYLKRYADDTHDRIETDWWHVSTTDFVEFEEHGPAVRRGGLRDADASAATGSVIRIGDRWYAYYTGFGEWQKEQGGRHQTVLRATSTDLVTWEKDAGFALVADAERYDAHEWRDPFVLEQEDGTYLMLIAGQSLEGPALRRGVTATATSPDGLTWTVGEPLWAPGLFSMHECPDLFRMGDRWYLVYSTLTDRTVTRYRTATSLEGPWTAPDDDELDGLGLYAAKTVSDGERRYLVGWCPNYAVGKDGAPWLWGGNLVVHELLQNEDGTLRVVEAALTRRTLERDRAAAPVALAPASLGSEHGFERRILTRMPHTGLVDLVLMPQPGTKAFGVELRTDETGRSGYSVTIEPGKHRVRIDRLDRFGSDAPFDVRPFEVPEGELAMTVVFDGEVSVVYVGGTSAFTFRGYDQRGGSLAVFAQEGRIEVSGELRSIQDEKEDDR</sequence>
<organism evidence="6 7">
    <name type="scientific">Rathayibacter festucae DSM 15932</name>
    <dbReference type="NCBI Taxonomy" id="1328866"/>
    <lineage>
        <taxon>Bacteria</taxon>
        <taxon>Bacillati</taxon>
        <taxon>Actinomycetota</taxon>
        <taxon>Actinomycetes</taxon>
        <taxon>Micrococcales</taxon>
        <taxon>Microbacteriaceae</taxon>
        <taxon>Rathayibacter</taxon>
    </lineage>
</organism>
<evidence type="ECO:0000256" key="1">
    <source>
        <dbReference type="ARBA" id="ARBA00009902"/>
    </source>
</evidence>
<evidence type="ECO:0000256" key="4">
    <source>
        <dbReference type="ARBA" id="ARBA00023295"/>
    </source>
</evidence>
<evidence type="ECO:0000313" key="6">
    <source>
        <dbReference type="EMBL" id="AZZ51760.1"/>
    </source>
</evidence>
<keyword evidence="4" id="KW-0326">Glycosidase</keyword>
<dbReference type="Gene3D" id="2.60.120.560">
    <property type="entry name" value="Exo-inulinase, domain 1"/>
    <property type="match status" value="1"/>
</dbReference>
<dbReference type="InterPro" id="IPR051214">
    <property type="entry name" value="GH32_Enzymes"/>
</dbReference>
<protein>
    <recommendedName>
        <fullName evidence="2">beta-fructofuranosidase</fullName>
        <ecNumber evidence="2">3.2.1.26</ecNumber>
    </recommendedName>
</protein>
<dbReference type="AlphaFoldDB" id="A0A3Q9UQI9"/>
<accession>A0A3Q9UQI9</accession>
<dbReference type="PANTHER" id="PTHR43101">
    <property type="entry name" value="BETA-FRUCTOSIDASE"/>
    <property type="match status" value="1"/>
</dbReference>
<dbReference type="Gene3D" id="2.115.10.20">
    <property type="entry name" value="Glycosyl hydrolase domain, family 43"/>
    <property type="match status" value="1"/>
</dbReference>
<gene>
    <name evidence="6" type="ORF">C1I64_06670</name>
</gene>
<dbReference type="GO" id="GO:0005975">
    <property type="term" value="P:carbohydrate metabolic process"/>
    <property type="evidence" value="ECO:0007669"/>
    <property type="project" value="InterPro"/>
</dbReference>
<dbReference type="Proteomes" id="UP000285317">
    <property type="component" value="Chromosome"/>
</dbReference>
<dbReference type="EC" id="3.2.1.26" evidence="2"/>